<comment type="caution">
    <text evidence="1">The sequence shown here is derived from an EMBL/GenBank/DDBJ whole genome shotgun (WGS) entry which is preliminary data.</text>
</comment>
<organism evidence="1 2">
    <name type="scientific">Bacillus daqingensis</name>
    <dbReference type="NCBI Taxonomy" id="872396"/>
    <lineage>
        <taxon>Bacteria</taxon>
        <taxon>Bacillati</taxon>
        <taxon>Bacillota</taxon>
        <taxon>Bacilli</taxon>
        <taxon>Bacillales</taxon>
        <taxon>Bacillaceae</taxon>
        <taxon>Bacillus</taxon>
    </lineage>
</organism>
<accession>A0ABV9NWX0</accession>
<dbReference type="SUPFAM" id="SSF143100">
    <property type="entry name" value="TTHA1013/TTHA0281-like"/>
    <property type="match status" value="1"/>
</dbReference>
<name>A0ABV9NWX0_9BACI</name>
<dbReference type="Pfam" id="PF05534">
    <property type="entry name" value="HicB"/>
    <property type="match status" value="1"/>
</dbReference>
<protein>
    <submittedName>
        <fullName evidence="1">Type II toxin-antitoxin system HicB family antitoxin</fullName>
    </submittedName>
</protein>
<proteinExistence type="predicted"/>
<keyword evidence="2" id="KW-1185">Reference proteome</keyword>
<dbReference type="RefSeq" id="WP_377910387.1">
    <property type="nucleotide sequence ID" value="NZ_JBHSGK010000017.1"/>
</dbReference>
<gene>
    <name evidence="1" type="ORF">ACFO4L_14515</name>
</gene>
<evidence type="ECO:0000313" key="1">
    <source>
        <dbReference type="EMBL" id="MFC4737792.1"/>
    </source>
</evidence>
<sequence>MTILTYKGYTGVIDLDVDEGILHGEVVDLKDTITFQGETIPEMKKAFHDSVDNYLDFCASEGVQPEKPFSGNFMLRVGPRRHKFINKAALHSGESINVWASKKLMEAALDELEEVERHEKNDLEKV</sequence>
<reference evidence="2" key="1">
    <citation type="journal article" date="2019" name="Int. J. Syst. Evol. Microbiol.">
        <title>The Global Catalogue of Microorganisms (GCM) 10K type strain sequencing project: providing services to taxonomists for standard genome sequencing and annotation.</title>
        <authorList>
            <consortium name="The Broad Institute Genomics Platform"/>
            <consortium name="The Broad Institute Genome Sequencing Center for Infectious Disease"/>
            <person name="Wu L."/>
            <person name="Ma J."/>
        </authorList>
    </citation>
    <scope>NUCLEOTIDE SEQUENCE [LARGE SCALE GENOMIC DNA]</scope>
    <source>
        <strain evidence="2">JCM 12165</strain>
    </source>
</reference>
<dbReference type="InterPro" id="IPR035069">
    <property type="entry name" value="TTHA1013/TTHA0281-like"/>
</dbReference>
<dbReference type="EMBL" id="JBHSGK010000017">
    <property type="protein sequence ID" value="MFC4737792.1"/>
    <property type="molecule type" value="Genomic_DNA"/>
</dbReference>
<dbReference type="InterPro" id="IPR008651">
    <property type="entry name" value="Uncharacterised_HicB"/>
</dbReference>
<evidence type="ECO:0000313" key="2">
    <source>
        <dbReference type="Proteomes" id="UP001595896"/>
    </source>
</evidence>
<dbReference type="Proteomes" id="UP001595896">
    <property type="component" value="Unassembled WGS sequence"/>
</dbReference>